<comment type="caution">
    <text evidence="1">The sequence shown here is derived from an EMBL/GenBank/DDBJ whole genome shotgun (WGS) entry which is preliminary data.</text>
</comment>
<gene>
    <name evidence="1" type="ORF">C447_03716</name>
</gene>
<proteinExistence type="predicted"/>
<name>M0M876_9EURY</name>
<keyword evidence="2" id="KW-1185">Reference proteome</keyword>
<dbReference type="eggNOG" id="arCOG02257">
    <property type="taxonomic scope" value="Archaea"/>
</dbReference>
<organism evidence="1 2">
    <name type="scientific">Halococcus hamelinensis 100A6</name>
    <dbReference type="NCBI Taxonomy" id="1132509"/>
    <lineage>
        <taxon>Archaea</taxon>
        <taxon>Methanobacteriati</taxon>
        <taxon>Methanobacteriota</taxon>
        <taxon>Stenosarchaea group</taxon>
        <taxon>Halobacteria</taxon>
        <taxon>Halobacteriales</taxon>
        <taxon>Halococcaceae</taxon>
        <taxon>Halococcus</taxon>
    </lineage>
</organism>
<dbReference type="PATRIC" id="fig|1132509.6.peg.866"/>
<sequence length="193" mass="21884">MRKVARRVFAREFNDATETFKESDEERAPVYVLLPTGERANRVFFVGTLTETEDVGSDSEYWQGRVVDPTGTFYVYAGQYQPEAASTLREIEPPAYVAVAGKPRTFETDDGQTNVAVRPESITVVDAETRDRWVVETAARTTERIQAFEADTNEYARMAEERYDLPLDDYRRAAVSSLESLEEEEDEVAVDAD</sequence>
<protein>
    <submittedName>
        <fullName evidence="1">Uncharacterized protein</fullName>
    </submittedName>
</protein>
<evidence type="ECO:0000313" key="1">
    <source>
        <dbReference type="EMBL" id="EMA40595.1"/>
    </source>
</evidence>
<dbReference type="AlphaFoldDB" id="M0M876"/>
<dbReference type="EMBL" id="AOMB01000010">
    <property type="protein sequence ID" value="EMA40595.1"/>
    <property type="molecule type" value="Genomic_DNA"/>
</dbReference>
<accession>M0M876</accession>
<dbReference type="Proteomes" id="UP000011566">
    <property type="component" value="Unassembled WGS sequence"/>
</dbReference>
<evidence type="ECO:0000313" key="2">
    <source>
        <dbReference type="Proteomes" id="UP000011566"/>
    </source>
</evidence>
<reference evidence="1 2" key="1">
    <citation type="journal article" date="2014" name="PLoS Genet.">
        <title>Phylogenetically driven sequencing of extremely halophilic archaea reveals strategies for static and dynamic osmo-response.</title>
        <authorList>
            <person name="Becker E.A."/>
            <person name="Seitzer P.M."/>
            <person name="Tritt A."/>
            <person name="Larsen D."/>
            <person name="Krusor M."/>
            <person name="Yao A.I."/>
            <person name="Wu D."/>
            <person name="Madern D."/>
            <person name="Eisen J.A."/>
            <person name="Darling A.E."/>
            <person name="Facciotti M.T."/>
        </authorList>
    </citation>
    <scope>NUCLEOTIDE SEQUENCE [LARGE SCALE GENOMIC DNA]</scope>
    <source>
        <strain evidence="1 2">100A6</strain>
    </source>
</reference>